<accession>A0A3B0TGA7</accession>
<proteinExistence type="predicted"/>
<organism evidence="2">
    <name type="scientific">hydrothermal vent metagenome</name>
    <dbReference type="NCBI Taxonomy" id="652676"/>
    <lineage>
        <taxon>unclassified sequences</taxon>
        <taxon>metagenomes</taxon>
        <taxon>ecological metagenomes</taxon>
    </lineage>
</organism>
<name>A0A3B0TGA7_9ZZZZ</name>
<keyword evidence="1" id="KW-0472">Membrane</keyword>
<feature type="transmembrane region" description="Helical" evidence="1">
    <location>
        <begin position="7"/>
        <end position="27"/>
    </location>
</feature>
<feature type="transmembrane region" description="Helical" evidence="1">
    <location>
        <begin position="33"/>
        <end position="54"/>
    </location>
</feature>
<keyword evidence="1" id="KW-1133">Transmembrane helix</keyword>
<sequence length="112" mass="12335">MSLAFYKIIHLICIILIPAFFGISFFSEPPRKWASIGGMILSLILVISGFGAMAKIGYVSFATWPLWIKIKLLIWVSIAGLGPVLKRFKGLGFAILMALFSVAVITVVLRPH</sequence>
<keyword evidence="1" id="KW-0812">Transmembrane</keyword>
<dbReference type="EMBL" id="UOEN01000096">
    <property type="protein sequence ID" value="VAW12337.1"/>
    <property type="molecule type" value="Genomic_DNA"/>
</dbReference>
<dbReference type="AlphaFoldDB" id="A0A3B0TGA7"/>
<feature type="transmembrane region" description="Helical" evidence="1">
    <location>
        <begin position="66"/>
        <end position="85"/>
    </location>
</feature>
<reference evidence="2" key="1">
    <citation type="submission" date="2018-06" db="EMBL/GenBank/DDBJ databases">
        <authorList>
            <person name="Zhirakovskaya E."/>
        </authorList>
    </citation>
    <scope>NUCLEOTIDE SEQUENCE</scope>
</reference>
<feature type="transmembrane region" description="Helical" evidence="1">
    <location>
        <begin position="91"/>
        <end position="109"/>
    </location>
</feature>
<evidence type="ECO:0000256" key="1">
    <source>
        <dbReference type="SAM" id="Phobius"/>
    </source>
</evidence>
<protein>
    <submittedName>
        <fullName evidence="2">Uncharacterized protein</fullName>
    </submittedName>
</protein>
<evidence type="ECO:0000313" key="2">
    <source>
        <dbReference type="EMBL" id="VAW12337.1"/>
    </source>
</evidence>
<gene>
    <name evidence="2" type="ORF">MNBD_BACTEROID05-755</name>
</gene>